<accession>A0A6H1ZDW8</accession>
<name>A0A6H1ZDW8_9ZZZZ</name>
<gene>
    <name evidence="1" type="ORF">TM448A00260_0006</name>
</gene>
<sequence>MKAKVEFLNLKPDTISFTVQPKLIKGFSSRSWIGREMTLELDLVEILDMPREKINNLSLKEIIIRSQDYLTGELDIQPYETLF</sequence>
<dbReference type="AlphaFoldDB" id="A0A6H1ZDW8"/>
<proteinExistence type="predicted"/>
<evidence type="ECO:0000313" key="1">
    <source>
        <dbReference type="EMBL" id="QJA45577.1"/>
    </source>
</evidence>
<dbReference type="EMBL" id="MT143993">
    <property type="protein sequence ID" value="QJA45577.1"/>
    <property type="molecule type" value="Genomic_DNA"/>
</dbReference>
<protein>
    <submittedName>
        <fullName evidence="1">Uncharacterized protein</fullName>
    </submittedName>
</protein>
<reference evidence="1" key="1">
    <citation type="submission" date="2020-03" db="EMBL/GenBank/DDBJ databases">
        <title>The deep terrestrial virosphere.</title>
        <authorList>
            <person name="Holmfeldt K."/>
            <person name="Nilsson E."/>
            <person name="Simone D."/>
            <person name="Lopez-Fernandez M."/>
            <person name="Wu X."/>
            <person name="de Brujin I."/>
            <person name="Lundin D."/>
            <person name="Andersson A."/>
            <person name="Bertilsson S."/>
            <person name="Dopson M."/>
        </authorList>
    </citation>
    <scope>NUCLEOTIDE SEQUENCE</scope>
    <source>
        <strain evidence="1">TM448A00260</strain>
    </source>
</reference>
<organism evidence="1">
    <name type="scientific">viral metagenome</name>
    <dbReference type="NCBI Taxonomy" id="1070528"/>
    <lineage>
        <taxon>unclassified sequences</taxon>
        <taxon>metagenomes</taxon>
        <taxon>organismal metagenomes</taxon>
    </lineage>
</organism>